<feature type="domain" description="T-SNARE coiled-coil homology" evidence="7">
    <location>
        <begin position="573"/>
        <end position="635"/>
    </location>
</feature>
<protein>
    <submittedName>
        <fullName evidence="9">Chemotaxis protein</fullName>
    </submittedName>
</protein>
<comment type="caution">
    <text evidence="9">The sequence shown here is derived from an EMBL/GenBank/DDBJ whole genome shotgun (WGS) entry which is preliminary data.</text>
</comment>
<dbReference type="Gene3D" id="6.10.340.10">
    <property type="match status" value="1"/>
</dbReference>
<gene>
    <name evidence="9" type="ORF">MA20_40195</name>
</gene>
<dbReference type="CDD" id="cd06225">
    <property type="entry name" value="HAMP"/>
    <property type="match status" value="1"/>
</dbReference>
<dbReference type="InterPro" id="IPR003660">
    <property type="entry name" value="HAMP_dom"/>
</dbReference>
<evidence type="ECO:0000259" key="7">
    <source>
        <dbReference type="PROSITE" id="PS50192"/>
    </source>
</evidence>
<dbReference type="EMBL" id="JRPN01000035">
    <property type="protein sequence ID" value="KGT74400.1"/>
    <property type="molecule type" value="Genomic_DNA"/>
</dbReference>
<keyword evidence="2" id="KW-1003">Cell membrane</keyword>
<feature type="domain" description="HAMP" evidence="8">
    <location>
        <begin position="327"/>
        <end position="380"/>
    </location>
</feature>
<evidence type="ECO:0000313" key="9">
    <source>
        <dbReference type="EMBL" id="KGT74400.1"/>
    </source>
</evidence>
<dbReference type="PROSITE" id="PS50885">
    <property type="entry name" value="HAMP"/>
    <property type="match status" value="1"/>
</dbReference>
<feature type="domain" description="Methyl-accepting transducer" evidence="6">
    <location>
        <begin position="421"/>
        <end position="657"/>
    </location>
</feature>
<organism evidence="9 10">
    <name type="scientific">Bradyrhizobium japonicum</name>
    <dbReference type="NCBI Taxonomy" id="375"/>
    <lineage>
        <taxon>Bacteria</taxon>
        <taxon>Pseudomonadati</taxon>
        <taxon>Pseudomonadota</taxon>
        <taxon>Alphaproteobacteria</taxon>
        <taxon>Hyphomicrobiales</taxon>
        <taxon>Nitrobacteraceae</taxon>
        <taxon>Bradyrhizobium</taxon>
    </lineage>
</organism>
<dbReference type="InterPro" id="IPR000727">
    <property type="entry name" value="T_SNARE_dom"/>
</dbReference>
<evidence type="ECO:0000256" key="3">
    <source>
        <dbReference type="ARBA" id="ARBA00023224"/>
    </source>
</evidence>
<dbReference type="InterPro" id="IPR004089">
    <property type="entry name" value="MCPsignal_dom"/>
</dbReference>
<evidence type="ECO:0000259" key="6">
    <source>
        <dbReference type="PROSITE" id="PS50111"/>
    </source>
</evidence>
<dbReference type="SMART" id="SM00304">
    <property type="entry name" value="HAMP"/>
    <property type="match status" value="1"/>
</dbReference>
<dbReference type="RefSeq" id="WP_028159944.1">
    <property type="nucleotide sequence ID" value="NZ_JANUDC010000001.1"/>
</dbReference>
<dbReference type="SMART" id="SM01358">
    <property type="entry name" value="HBM"/>
    <property type="match status" value="1"/>
</dbReference>
<dbReference type="Proteomes" id="UP000030377">
    <property type="component" value="Unassembled WGS sequence"/>
</dbReference>
<dbReference type="SUPFAM" id="SSF58104">
    <property type="entry name" value="Methyl-accepting chemotaxis protein (MCP) signaling domain"/>
    <property type="match status" value="1"/>
</dbReference>
<evidence type="ECO:0000259" key="8">
    <source>
        <dbReference type="PROSITE" id="PS50885"/>
    </source>
</evidence>
<dbReference type="Pfam" id="PF00015">
    <property type="entry name" value="MCPsignal"/>
    <property type="match status" value="1"/>
</dbReference>
<dbReference type="GO" id="GO:0005886">
    <property type="term" value="C:plasma membrane"/>
    <property type="evidence" value="ECO:0007669"/>
    <property type="project" value="UniProtKB-SubCell"/>
</dbReference>
<sequence length="678" mass="70132">MKLSHMMSRVGIRPRVFGGFALVLSFLVLLAGFAIVQVERIGGTVNELVTSAAGDAGMSQARAALLEANSAVEKFIRTWNVGDKDAAAKAIDGVGKLADQVDRQFGKLQAIAEGIGPVKTALETYRSSFTAAAEAADRLRAATTKTDAQGAAAGLNVSGIQVALANRSEDAERLVNPMRLAGVVDALRITVMRYGSTLSTGDADDAKQALSYAQLAIAGTEAELAGANDAKLKALVAALKTAITADAAALDEVIKVAADLRARQAELKKASAAIDDHVNKINARLGTVRAEQGDKTAAAVEQTKQTVIATAAGALLLGAVLAWLIGASVSGPIRSMTDRMQSLAAGELDEPIPGGESRDEIGRMARAVEVFRENALAVRRMEGEATAQREASEADRARMMSDLAGRFEQGMQGVIAGVGGRANDMGRSAEELAKVAERGRGLAEAVATRAEQASMNVQTVASATQQLAASIREISSQVHRSVAVSNRATDETNRTSELMHGLSDAAEKIGTIIQLIQAIASQTNLLALNATIEAARAGDAGRGFAIVASEVKSLATQTAQATEQIASQIATIQSATGQSVQAIRQFGSTVKEMADIATAIAAAVEEQGAATGEIARNVEEAANGTTAVTQEIGQVRAVAGETDAGAEAALTVAAALKQQADSMRSNVDDFLHTIRSAA</sequence>
<comment type="subcellular location">
    <subcellularLocation>
        <location evidence="1">Cell inner membrane</location>
        <topology evidence="1">Multi-pass membrane protein</topology>
    </subcellularLocation>
</comment>
<dbReference type="PANTHER" id="PTHR32089">
    <property type="entry name" value="METHYL-ACCEPTING CHEMOTAXIS PROTEIN MCPB"/>
    <property type="match status" value="1"/>
</dbReference>
<keyword evidence="2" id="KW-0472">Membrane</keyword>
<evidence type="ECO:0000256" key="1">
    <source>
        <dbReference type="ARBA" id="ARBA00004429"/>
    </source>
</evidence>
<proteinExistence type="inferred from homology"/>
<evidence type="ECO:0000256" key="5">
    <source>
        <dbReference type="PROSITE-ProRule" id="PRU00284"/>
    </source>
</evidence>
<dbReference type="PANTHER" id="PTHR32089:SF112">
    <property type="entry name" value="LYSOZYME-LIKE PROTEIN-RELATED"/>
    <property type="match status" value="1"/>
</dbReference>
<dbReference type="AlphaFoldDB" id="A0A0A3XJA0"/>
<dbReference type="Gene3D" id="1.10.287.950">
    <property type="entry name" value="Methyl-accepting chemotaxis protein"/>
    <property type="match status" value="1"/>
</dbReference>
<evidence type="ECO:0000256" key="2">
    <source>
        <dbReference type="ARBA" id="ARBA00022519"/>
    </source>
</evidence>
<dbReference type="Pfam" id="PF00672">
    <property type="entry name" value="HAMP"/>
    <property type="match status" value="1"/>
</dbReference>
<dbReference type="STRING" id="375.BKD09_RS00560"/>
<accession>A0A0A3XJA0</accession>
<comment type="similarity">
    <text evidence="4">Belongs to the methyl-accepting chemotaxis (MCP) protein family.</text>
</comment>
<keyword evidence="3 5" id="KW-0807">Transducer</keyword>
<evidence type="ECO:0000256" key="4">
    <source>
        <dbReference type="ARBA" id="ARBA00029447"/>
    </source>
</evidence>
<reference evidence="9 10" key="1">
    <citation type="submission" date="2014-09" db="EMBL/GenBank/DDBJ databases">
        <title>Draft genome of Bradyrhizobium japonicum Is-34.</title>
        <authorList>
            <person name="Tsurumaru H."/>
            <person name="Yamakawa T."/>
            <person name="Hashimoto S."/>
            <person name="Okizaki K."/>
            <person name="Kanesaki Y."/>
            <person name="Yoshikawa H."/>
            <person name="Yajima S."/>
        </authorList>
    </citation>
    <scope>NUCLEOTIDE SEQUENCE [LARGE SCALE GENOMIC DNA]</scope>
    <source>
        <strain evidence="9 10">Is-34</strain>
    </source>
</reference>
<dbReference type="PROSITE" id="PS50111">
    <property type="entry name" value="CHEMOTAXIS_TRANSDUC_2"/>
    <property type="match status" value="1"/>
</dbReference>
<name>A0A0A3XJA0_BRAJP</name>
<dbReference type="PROSITE" id="PS50192">
    <property type="entry name" value="T_SNARE"/>
    <property type="match status" value="1"/>
</dbReference>
<evidence type="ECO:0000313" key="10">
    <source>
        <dbReference type="Proteomes" id="UP000030377"/>
    </source>
</evidence>
<dbReference type="InterPro" id="IPR032255">
    <property type="entry name" value="HBM"/>
</dbReference>
<dbReference type="GO" id="GO:0007165">
    <property type="term" value="P:signal transduction"/>
    <property type="evidence" value="ECO:0007669"/>
    <property type="project" value="UniProtKB-KW"/>
</dbReference>
<dbReference type="SMART" id="SM00283">
    <property type="entry name" value="MA"/>
    <property type="match status" value="1"/>
</dbReference>
<keyword evidence="2" id="KW-0997">Cell inner membrane</keyword>